<evidence type="ECO:0000256" key="7">
    <source>
        <dbReference type="NCBIfam" id="TIGR03303"/>
    </source>
</evidence>
<reference evidence="9 10" key="1">
    <citation type="submission" date="2020-01" db="EMBL/GenBank/DDBJ databases">
        <title>Genomes assembled from Gulf of Kutch pelagic sediment metagenomes.</title>
        <authorList>
            <person name="Chandrashekar M."/>
            <person name="Mahajan M.S."/>
            <person name="Dave K.J."/>
            <person name="Vatsa P."/>
            <person name="Nathani N.M."/>
        </authorList>
    </citation>
    <scope>NUCLEOTIDE SEQUENCE [LARGE SCALE GENOMIC DNA]</scope>
    <source>
        <strain evidence="9">KS3-K002</strain>
    </source>
</reference>
<evidence type="ECO:0000256" key="1">
    <source>
        <dbReference type="ARBA" id="ARBA00004370"/>
    </source>
</evidence>
<dbReference type="InterPro" id="IPR034746">
    <property type="entry name" value="POTRA"/>
</dbReference>
<dbReference type="AlphaFoldDB" id="A0AAE5CC67"/>
<feature type="domain" description="POTRA" evidence="8">
    <location>
        <begin position="12"/>
        <end position="83"/>
    </location>
</feature>
<evidence type="ECO:0000256" key="3">
    <source>
        <dbReference type="ARBA" id="ARBA00022692"/>
    </source>
</evidence>
<dbReference type="PANTHER" id="PTHR12815">
    <property type="entry name" value="SORTING AND ASSEMBLY MACHINERY SAMM50 PROTEIN FAMILY MEMBER"/>
    <property type="match status" value="1"/>
</dbReference>
<dbReference type="EMBL" id="JAACAK010000067">
    <property type="protein sequence ID" value="NIR75285.1"/>
    <property type="molecule type" value="Genomic_DNA"/>
</dbReference>
<dbReference type="InterPro" id="IPR039910">
    <property type="entry name" value="D15-like"/>
</dbReference>
<keyword evidence="5" id="KW-0472">Membrane</keyword>
<evidence type="ECO:0000256" key="4">
    <source>
        <dbReference type="ARBA" id="ARBA00022737"/>
    </source>
</evidence>
<dbReference type="Pfam" id="PF01103">
    <property type="entry name" value="Omp85"/>
    <property type="match status" value="1"/>
</dbReference>
<sequence>MSAQGAGGPAIVPIDSIQVRGNSRVATPIILSDLGIRPGDEVTYLEIQRGIHRLYQSGQFDDVRVYATDSGSKAVLVIEVVERPFIVGIQFGGTQHISAGTVRDTAGLERDAPLDPAAVHEASFFIRDQLSKRGYVRARVDTSLVPTERPGEYRLLFDIDEGRRLVVAGIEIEGNEHLSDGEIIGAMSVKPEGFLWWQSGEFKEDEYRRDTEVGLIEFYGSNGFLDFQVLGDSMIVDPETGKTKLVIRVDEGRQYRIADFEIQGNTHFPTEMLELRFQPESRSLLSQLPLIGSETEGAPVFDTHEWQEATDEINQLYRNAGFLYAQIEPIVERLPDGEDGDPRVRLIWRIEENERAYVRLVNIEGNTTTHERVIRERLVLLPGDVYGDERIVNSYQTIQGLGFFEPLPPNEALGVRPTQEGDIDITFRVKEKQTGNINFGASLSPSAGIAGFIGYEQPNLFGQAKVGRFRWVFGSRTNDIEVAYSDPSIFGTRNSAGISLRASRDRFSFIGLGRRRQIGGSLFFGTPLFGARWTRVSFRYTLIRDEYDDRLDEDLDFRQRQLLNVGTRSAFEIAVTRDTRNHPLFPSSGSRNAVSLEFVGGPLGGDGNYRKLGFESAWFTPVARLRSDPTKTQIDLSLGLSVQGGAILGDNPFYLERFFLGGVQYGPKLRGYDELTITPFGHVPRSTPGFNQLDRVGESYLQFSASLGLNLGGNLFVNAFYDAGNVWSSSIGLNPSKLLRGAGFGVSVVTPMGPLGLDYAYGFDRRDIFGNPNPGWKLHFRFGQVF</sequence>
<proteinExistence type="predicted"/>
<evidence type="ECO:0000256" key="5">
    <source>
        <dbReference type="ARBA" id="ARBA00023136"/>
    </source>
</evidence>
<comment type="caution">
    <text evidence="9">The sequence shown here is derived from an EMBL/GenBank/DDBJ whole genome shotgun (WGS) entry which is preliminary data.</text>
</comment>
<dbReference type="NCBIfam" id="TIGR03303">
    <property type="entry name" value="OM_YaeT"/>
    <property type="match status" value="1"/>
</dbReference>
<evidence type="ECO:0000313" key="9">
    <source>
        <dbReference type="EMBL" id="NIR75285.1"/>
    </source>
</evidence>
<dbReference type="PANTHER" id="PTHR12815:SF18">
    <property type="entry name" value="SORTING AND ASSEMBLY MACHINERY COMPONENT 50 HOMOLOG"/>
    <property type="match status" value="1"/>
</dbReference>
<dbReference type="Pfam" id="PF07244">
    <property type="entry name" value="POTRA"/>
    <property type="match status" value="5"/>
</dbReference>
<dbReference type="InterPro" id="IPR000184">
    <property type="entry name" value="Bac_surfAg_D15"/>
</dbReference>
<dbReference type="Proteomes" id="UP000702544">
    <property type="component" value="Unassembled WGS sequence"/>
</dbReference>
<dbReference type="GO" id="GO:0071709">
    <property type="term" value="P:membrane assembly"/>
    <property type="evidence" value="ECO:0007669"/>
    <property type="project" value="InterPro"/>
</dbReference>
<dbReference type="GO" id="GO:0009279">
    <property type="term" value="C:cell outer membrane"/>
    <property type="evidence" value="ECO:0007669"/>
    <property type="project" value="UniProtKB-UniRule"/>
</dbReference>
<accession>A0AAE5CC67</accession>
<keyword evidence="3" id="KW-0812">Transmembrane</keyword>
<protein>
    <recommendedName>
        <fullName evidence="7">Outer membrane protein assembly factor BamA</fullName>
    </recommendedName>
</protein>
<evidence type="ECO:0000313" key="10">
    <source>
        <dbReference type="Proteomes" id="UP000702544"/>
    </source>
</evidence>
<dbReference type="InterPro" id="IPR023707">
    <property type="entry name" value="OM_assembly_BamA"/>
</dbReference>
<evidence type="ECO:0000256" key="6">
    <source>
        <dbReference type="ARBA" id="ARBA00023237"/>
    </source>
</evidence>
<evidence type="ECO:0000256" key="2">
    <source>
        <dbReference type="ARBA" id="ARBA00022452"/>
    </source>
</evidence>
<keyword evidence="4" id="KW-0677">Repeat</keyword>
<dbReference type="PROSITE" id="PS51779">
    <property type="entry name" value="POTRA"/>
    <property type="match status" value="1"/>
</dbReference>
<dbReference type="Gene3D" id="3.10.20.310">
    <property type="entry name" value="membrane protein fhac"/>
    <property type="match status" value="5"/>
</dbReference>
<comment type="subcellular location">
    <subcellularLocation>
        <location evidence="1">Membrane</location>
    </subcellularLocation>
</comment>
<organism evidence="9 10">
    <name type="scientific">Candidatus Kutchimonas denitrificans</name>
    <dbReference type="NCBI Taxonomy" id="3056748"/>
    <lineage>
        <taxon>Bacteria</taxon>
        <taxon>Pseudomonadati</taxon>
        <taxon>Gemmatimonadota</taxon>
        <taxon>Gemmatimonadia</taxon>
        <taxon>Candidatus Palauibacterales</taxon>
        <taxon>Candidatus Palauibacteraceae</taxon>
        <taxon>Candidatus Kutchimonas</taxon>
    </lineage>
</organism>
<evidence type="ECO:0000259" key="8">
    <source>
        <dbReference type="PROSITE" id="PS51779"/>
    </source>
</evidence>
<dbReference type="Gene3D" id="2.40.160.50">
    <property type="entry name" value="membrane protein fhac: a member of the omp85/tpsb transporter family"/>
    <property type="match status" value="1"/>
</dbReference>
<gene>
    <name evidence="9" type="primary">bamA</name>
    <name evidence="9" type="ORF">GWO12_09250</name>
</gene>
<dbReference type="PIRSF" id="PIRSF006076">
    <property type="entry name" value="OM_assembly_OMP85"/>
    <property type="match status" value="1"/>
</dbReference>
<dbReference type="InterPro" id="IPR010827">
    <property type="entry name" value="BamA/TamA_POTRA"/>
</dbReference>
<name>A0AAE5CC67_9BACT</name>
<keyword evidence="2" id="KW-1134">Transmembrane beta strand</keyword>
<keyword evidence="6" id="KW-0998">Cell outer membrane</keyword>